<feature type="non-terminal residue" evidence="3">
    <location>
        <position position="187"/>
    </location>
</feature>
<comment type="caution">
    <text evidence="3">The sequence shown here is derived from an EMBL/GenBank/DDBJ whole genome shotgun (WGS) entry which is preliminary data.</text>
</comment>
<accession>A0A7J8ZKV7</accession>
<dbReference type="PANTHER" id="PTHR31683:SF184">
    <property type="entry name" value="PECTATE LYASE"/>
    <property type="match status" value="1"/>
</dbReference>
<evidence type="ECO:0000313" key="3">
    <source>
        <dbReference type="EMBL" id="MBA0712476.1"/>
    </source>
</evidence>
<dbReference type="Gene3D" id="2.160.20.10">
    <property type="entry name" value="Single-stranded right-handed beta-helix, Pectin lyase-like"/>
    <property type="match status" value="1"/>
</dbReference>
<dbReference type="Proteomes" id="UP000593574">
    <property type="component" value="Unassembled WGS sequence"/>
</dbReference>
<evidence type="ECO:0000259" key="2">
    <source>
        <dbReference type="SMART" id="SM00656"/>
    </source>
</evidence>
<dbReference type="InterPro" id="IPR011050">
    <property type="entry name" value="Pectin_lyase_fold/virulence"/>
</dbReference>
<protein>
    <recommendedName>
        <fullName evidence="2">Pectate lyase domain-containing protein</fullName>
    </recommendedName>
</protein>
<sequence>MKIKLSQELIVQSGKTIDGRRENVRIAYGCSITLQFVYNVIIHNTHVHHVVESHGGLIRDSKDHSGFRMVGDGDGFIHVVNNDYTHWKMYVIGSSTHHTISSQVNRFIAPNEPFAKKITHRIYVPESKWKNWVWRSEGDLFMNGAFFRTSGPSSSSQFTFNKKNMSETKPGTFVGRLTHFAGALSWK</sequence>
<gene>
    <name evidence="3" type="ORF">Golax_011578</name>
</gene>
<dbReference type="InterPro" id="IPR012334">
    <property type="entry name" value="Pectin_lyas_fold"/>
</dbReference>
<dbReference type="GO" id="GO:0030570">
    <property type="term" value="F:pectate lyase activity"/>
    <property type="evidence" value="ECO:0007669"/>
    <property type="project" value="InterPro"/>
</dbReference>
<dbReference type="PANTHER" id="PTHR31683">
    <property type="entry name" value="PECTATE LYASE 18-RELATED"/>
    <property type="match status" value="1"/>
</dbReference>
<dbReference type="AlphaFoldDB" id="A0A7J8ZKV7"/>
<reference evidence="3 4" key="1">
    <citation type="journal article" date="2019" name="Genome Biol. Evol.">
        <title>Insights into the evolution of the New World diploid cottons (Gossypium, subgenus Houzingenia) based on genome sequencing.</title>
        <authorList>
            <person name="Grover C.E."/>
            <person name="Arick M.A. 2nd"/>
            <person name="Thrash A."/>
            <person name="Conover J.L."/>
            <person name="Sanders W.S."/>
            <person name="Peterson D.G."/>
            <person name="Frelichowski J.E."/>
            <person name="Scheffler J.A."/>
            <person name="Scheffler B.E."/>
            <person name="Wendel J.F."/>
        </authorList>
    </citation>
    <scope>NUCLEOTIDE SEQUENCE [LARGE SCALE GENOMIC DNA]</scope>
    <source>
        <strain evidence="3">4</strain>
        <tissue evidence="3">Leaf</tissue>
    </source>
</reference>
<feature type="domain" description="Pectate lyase" evidence="2">
    <location>
        <begin position="1"/>
        <end position="113"/>
    </location>
</feature>
<evidence type="ECO:0000256" key="1">
    <source>
        <dbReference type="ARBA" id="ARBA00023239"/>
    </source>
</evidence>
<organism evidence="3 4">
    <name type="scientific">Gossypium laxum</name>
    <dbReference type="NCBI Taxonomy" id="34288"/>
    <lineage>
        <taxon>Eukaryota</taxon>
        <taxon>Viridiplantae</taxon>
        <taxon>Streptophyta</taxon>
        <taxon>Embryophyta</taxon>
        <taxon>Tracheophyta</taxon>
        <taxon>Spermatophyta</taxon>
        <taxon>Magnoliopsida</taxon>
        <taxon>eudicotyledons</taxon>
        <taxon>Gunneridae</taxon>
        <taxon>Pentapetalae</taxon>
        <taxon>rosids</taxon>
        <taxon>malvids</taxon>
        <taxon>Malvales</taxon>
        <taxon>Malvaceae</taxon>
        <taxon>Malvoideae</taxon>
        <taxon>Gossypium</taxon>
    </lineage>
</organism>
<dbReference type="InterPro" id="IPR002022">
    <property type="entry name" value="Pec_lyase"/>
</dbReference>
<keyword evidence="1" id="KW-0456">Lyase</keyword>
<dbReference type="InterPro" id="IPR045032">
    <property type="entry name" value="PEL"/>
</dbReference>
<evidence type="ECO:0000313" key="4">
    <source>
        <dbReference type="Proteomes" id="UP000593574"/>
    </source>
</evidence>
<keyword evidence="4" id="KW-1185">Reference proteome</keyword>
<dbReference type="EMBL" id="JABEZV010000006">
    <property type="protein sequence ID" value="MBA0712476.1"/>
    <property type="molecule type" value="Genomic_DNA"/>
</dbReference>
<dbReference type="SMART" id="SM00656">
    <property type="entry name" value="Amb_all"/>
    <property type="match status" value="1"/>
</dbReference>
<dbReference type="SUPFAM" id="SSF51126">
    <property type="entry name" value="Pectin lyase-like"/>
    <property type="match status" value="1"/>
</dbReference>
<name>A0A7J8ZKV7_9ROSI</name>
<proteinExistence type="predicted"/>